<dbReference type="EMBL" id="JAKLJA010000025">
    <property type="protein sequence ID" value="MCG5076535.1"/>
    <property type="molecule type" value="Genomic_DNA"/>
</dbReference>
<reference evidence="2" key="1">
    <citation type="submission" date="2022-01" db="EMBL/GenBank/DDBJ databases">
        <title>Genome sequence and assembly of Parabukholderia sp. RG36.</title>
        <authorList>
            <person name="Chhetri G."/>
        </authorList>
    </citation>
    <scope>NUCLEOTIDE SEQUENCE</scope>
    <source>
        <strain evidence="2">RG36</strain>
    </source>
</reference>
<feature type="compositionally biased region" description="Basic and acidic residues" evidence="1">
    <location>
        <begin position="67"/>
        <end position="76"/>
    </location>
</feature>
<gene>
    <name evidence="2" type="ORF">L5014_24745</name>
</gene>
<proteinExistence type="predicted"/>
<evidence type="ECO:0000313" key="2">
    <source>
        <dbReference type="EMBL" id="MCG5076535.1"/>
    </source>
</evidence>
<evidence type="ECO:0000313" key="3">
    <source>
        <dbReference type="Proteomes" id="UP001139308"/>
    </source>
</evidence>
<comment type="caution">
    <text evidence="2">The sequence shown here is derived from an EMBL/GenBank/DDBJ whole genome shotgun (WGS) entry which is preliminary data.</text>
</comment>
<organism evidence="2 3">
    <name type="scientific">Paraburkholderia tagetis</name>
    <dbReference type="NCBI Taxonomy" id="2913261"/>
    <lineage>
        <taxon>Bacteria</taxon>
        <taxon>Pseudomonadati</taxon>
        <taxon>Pseudomonadota</taxon>
        <taxon>Betaproteobacteria</taxon>
        <taxon>Burkholderiales</taxon>
        <taxon>Burkholderiaceae</taxon>
        <taxon>Paraburkholderia</taxon>
    </lineage>
</organism>
<accession>A0A9X1RTF6</accession>
<keyword evidence="3" id="KW-1185">Reference proteome</keyword>
<protein>
    <submittedName>
        <fullName evidence="2">Uncharacterized protein</fullName>
    </submittedName>
</protein>
<dbReference type="AlphaFoldDB" id="A0A9X1RTF6"/>
<evidence type="ECO:0000256" key="1">
    <source>
        <dbReference type="SAM" id="MobiDB-lite"/>
    </source>
</evidence>
<name>A0A9X1RTF6_9BURK</name>
<dbReference type="RefSeq" id="WP_238466461.1">
    <property type="nucleotide sequence ID" value="NZ_JAKLJA010000025.1"/>
</dbReference>
<feature type="region of interest" description="Disordered" evidence="1">
    <location>
        <begin position="67"/>
        <end position="91"/>
    </location>
</feature>
<sequence length="91" mass="9649">MAALAEQPGNDEAQQIRAELATREQERDSLLGSARLCAREGQWACAWNSAGHALSVDGSSREARKLRSRALAEHGADSSGRFDPAGADGDL</sequence>
<dbReference type="Proteomes" id="UP001139308">
    <property type="component" value="Unassembled WGS sequence"/>
</dbReference>